<reference evidence="1 2" key="1">
    <citation type="journal article" date="2018" name="Nat. Genet.">
        <title>The Rosa genome provides new insights in the design of modern roses.</title>
        <authorList>
            <person name="Bendahmane M."/>
        </authorList>
    </citation>
    <scope>NUCLEOTIDE SEQUENCE [LARGE SCALE GENOMIC DNA]</scope>
    <source>
        <strain evidence="2">cv. Old Blush</strain>
    </source>
</reference>
<accession>A0A2P6QKN9</accession>
<dbReference type="Proteomes" id="UP000238479">
    <property type="component" value="Chromosome 5"/>
</dbReference>
<gene>
    <name evidence="1" type="ORF">RchiOBHm_Chr5g0072451</name>
</gene>
<keyword evidence="2" id="KW-1185">Reference proteome</keyword>
<dbReference type="Gramene" id="PRQ34741">
    <property type="protein sequence ID" value="PRQ34741"/>
    <property type="gene ID" value="RchiOBHm_Chr5g0072451"/>
</dbReference>
<comment type="caution">
    <text evidence="1">The sequence shown here is derived from an EMBL/GenBank/DDBJ whole genome shotgun (WGS) entry which is preliminary data.</text>
</comment>
<dbReference type="AlphaFoldDB" id="A0A2P6QKN9"/>
<protein>
    <submittedName>
        <fullName evidence="1">Uncharacterized protein</fullName>
    </submittedName>
</protein>
<name>A0A2P6QKN9_ROSCH</name>
<evidence type="ECO:0000313" key="2">
    <source>
        <dbReference type="Proteomes" id="UP000238479"/>
    </source>
</evidence>
<dbReference type="EMBL" id="PDCK01000043">
    <property type="protein sequence ID" value="PRQ34741.1"/>
    <property type="molecule type" value="Genomic_DNA"/>
</dbReference>
<proteinExistence type="predicted"/>
<sequence length="50" mass="5308">MCDGGAKVQLETTESIGLGYGGNQFGLDLVSCTSSKSKFTRSQEMSRSKS</sequence>
<evidence type="ECO:0000313" key="1">
    <source>
        <dbReference type="EMBL" id="PRQ34741.1"/>
    </source>
</evidence>
<organism evidence="1 2">
    <name type="scientific">Rosa chinensis</name>
    <name type="common">China rose</name>
    <dbReference type="NCBI Taxonomy" id="74649"/>
    <lineage>
        <taxon>Eukaryota</taxon>
        <taxon>Viridiplantae</taxon>
        <taxon>Streptophyta</taxon>
        <taxon>Embryophyta</taxon>
        <taxon>Tracheophyta</taxon>
        <taxon>Spermatophyta</taxon>
        <taxon>Magnoliopsida</taxon>
        <taxon>eudicotyledons</taxon>
        <taxon>Gunneridae</taxon>
        <taxon>Pentapetalae</taxon>
        <taxon>rosids</taxon>
        <taxon>fabids</taxon>
        <taxon>Rosales</taxon>
        <taxon>Rosaceae</taxon>
        <taxon>Rosoideae</taxon>
        <taxon>Rosoideae incertae sedis</taxon>
        <taxon>Rosa</taxon>
    </lineage>
</organism>